<dbReference type="GO" id="GO:0016593">
    <property type="term" value="C:Cdc73/Paf1 complex"/>
    <property type="evidence" value="ECO:0007669"/>
    <property type="project" value="InterPro"/>
</dbReference>
<keyword evidence="4" id="KW-0539">Nucleus</keyword>
<dbReference type="InterPro" id="IPR007133">
    <property type="entry name" value="RNA_pol_II-assoc_Paf1"/>
</dbReference>
<accession>A0A0N4ZYB7</accession>
<dbReference type="AlphaFoldDB" id="A0A0N4ZYB7"/>
<comment type="subcellular location">
    <subcellularLocation>
        <location evidence="1">Nucleus</location>
    </subcellularLocation>
</comment>
<proteinExistence type="inferred from homology"/>
<dbReference type="Proteomes" id="UP000038045">
    <property type="component" value="Unplaced"/>
</dbReference>
<dbReference type="Pfam" id="PF03985">
    <property type="entry name" value="Paf1"/>
    <property type="match status" value="1"/>
</dbReference>
<evidence type="ECO:0000256" key="1">
    <source>
        <dbReference type="ARBA" id="ARBA00004123"/>
    </source>
</evidence>
<dbReference type="GO" id="GO:0003682">
    <property type="term" value="F:chromatin binding"/>
    <property type="evidence" value="ECO:0007669"/>
    <property type="project" value="TreeGrafter"/>
</dbReference>
<evidence type="ECO:0000256" key="2">
    <source>
        <dbReference type="ARBA" id="ARBA00007560"/>
    </source>
</evidence>
<dbReference type="PANTHER" id="PTHR23188">
    <property type="entry name" value="RNA POLYMERASE II-ASSOCIATED FACTOR 1 HOMOLOG"/>
    <property type="match status" value="1"/>
</dbReference>
<name>A0A0N4ZYB7_PARTI</name>
<comment type="similarity">
    <text evidence="2">Belongs to the PAF1 family.</text>
</comment>
<evidence type="ECO:0000256" key="3">
    <source>
        <dbReference type="ARBA" id="ARBA00020462"/>
    </source>
</evidence>
<dbReference type="GO" id="GO:0006368">
    <property type="term" value="P:transcription elongation by RNA polymerase II"/>
    <property type="evidence" value="ECO:0007669"/>
    <property type="project" value="InterPro"/>
</dbReference>
<dbReference type="STRING" id="131310.A0A0N4ZYB7"/>
<evidence type="ECO:0000313" key="6">
    <source>
        <dbReference type="WBParaSite" id="PTRK_0001378900.1"/>
    </source>
</evidence>
<dbReference type="WBParaSite" id="PTRK_0001378900.1">
    <property type="protein sequence ID" value="PTRK_0001378900.1"/>
    <property type="gene ID" value="PTRK_0001378900"/>
</dbReference>
<dbReference type="GO" id="GO:0000993">
    <property type="term" value="F:RNA polymerase II complex binding"/>
    <property type="evidence" value="ECO:0007669"/>
    <property type="project" value="TreeGrafter"/>
</dbReference>
<keyword evidence="5" id="KW-1185">Reference proteome</keyword>
<sequence>MALQSSGNKSNVPSKGPREDLIHKVELCKSLPELPNDPKLLEVSSIGLDALSEVTFNKLMYINKQELFMETHLGIFVDLVDKSVFEKNKDGNEIDETDAYLLEDEVDEAKQNRNKFGHNISVPWMRKAEYIGGDYNRHGASLKHKAHRLVEKKVVDDEQYLNIENRIEAIEKTFEDIHIQIEKHPLHNDVYAVEEMDIFPDFENWKIPFVHVTFERNPFNENEKELYEELTNSSMLRGNIDANNLQYCEFLVPKENDLPKVRNDIEKCRKNTPFDASNYDCLKEYSWVIKTKDDGMDQKEYFLSERDGKVYYNEMDMSVNLKYRANKTKDGKDVKRRKKGYKLMLTDPSNDEQEMMYNRDNELLNPYSKDDQEEVEDESN</sequence>
<organism evidence="5 6">
    <name type="scientific">Parastrongyloides trichosuri</name>
    <name type="common">Possum-specific nematode worm</name>
    <dbReference type="NCBI Taxonomy" id="131310"/>
    <lineage>
        <taxon>Eukaryota</taxon>
        <taxon>Metazoa</taxon>
        <taxon>Ecdysozoa</taxon>
        <taxon>Nematoda</taxon>
        <taxon>Chromadorea</taxon>
        <taxon>Rhabditida</taxon>
        <taxon>Tylenchina</taxon>
        <taxon>Panagrolaimomorpha</taxon>
        <taxon>Strongyloidoidea</taxon>
        <taxon>Strongyloididae</taxon>
        <taxon>Parastrongyloides</taxon>
    </lineage>
</organism>
<protein>
    <recommendedName>
        <fullName evidence="3">RNA polymerase II-associated factor 1 homolog</fullName>
    </recommendedName>
</protein>
<dbReference type="PANTHER" id="PTHR23188:SF12">
    <property type="entry name" value="RNA POLYMERASE II-ASSOCIATED FACTOR 1 HOMOLOG"/>
    <property type="match status" value="1"/>
</dbReference>
<evidence type="ECO:0000313" key="5">
    <source>
        <dbReference type="Proteomes" id="UP000038045"/>
    </source>
</evidence>
<reference evidence="6" key="1">
    <citation type="submission" date="2017-02" db="UniProtKB">
        <authorList>
            <consortium name="WormBaseParasite"/>
        </authorList>
    </citation>
    <scope>IDENTIFICATION</scope>
</reference>
<evidence type="ECO:0000256" key="4">
    <source>
        <dbReference type="ARBA" id="ARBA00023242"/>
    </source>
</evidence>